<sequence length="174" mass="20510">MNRDLRNIMIKIVIDRPKKFLMLPAEERSSILRICRYIGDILGYESIRVESQNSDIEFNDMEDYFLEVKKLFYFRGKYGDCHIRVLKEFMEILESRRSQFISGFVDRKNKLEIISDNKKRGIKNNYSTGNIMFGYKNISSRAIHDKLLTLIEKAVNQLDKINTTGRIIITIDIS</sequence>
<dbReference type="EMBL" id="BARU01021448">
    <property type="protein sequence ID" value="GAH60435.1"/>
    <property type="molecule type" value="Genomic_DNA"/>
</dbReference>
<reference evidence="1" key="1">
    <citation type="journal article" date="2014" name="Front. Microbiol.">
        <title>High frequency of phylogenetically diverse reductive dehalogenase-homologous genes in deep subseafloor sedimentary metagenomes.</title>
        <authorList>
            <person name="Kawai M."/>
            <person name="Futagami T."/>
            <person name="Toyoda A."/>
            <person name="Takaki Y."/>
            <person name="Nishi S."/>
            <person name="Hori S."/>
            <person name="Arai W."/>
            <person name="Tsubouchi T."/>
            <person name="Morono Y."/>
            <person name="Uchiyama I."/>
            <person name="Ito T."/>
            <person name="Fujiyama A."/>
            <person name="Inagaki F."/>
            <person name="Takami H."/>
        </authorList>
    </citation>
    <scope>NUCLEOTIDE SEQUENCE</scope>
    <source>
        <strain evidence="1">Expedition CK06-06</strain>
    </source>
</reference>
<protein>
    <submittedName>
        <fullName evidence="1">Uncharacterized protein</fullName>
    </submittedName>
</protein>
<gene>
    <name evidence="1" type="ORF">S03H2_35093</name>
</gene>
<dbReference type="AlphaFoldDB" id="X1HTP4"/>
<comment type="caution">
    <text evidence="1">The sequence shown here is derived from an EMBL/GenBank/DDBJ whole genome shotgun (WGS) entry which is preliminary data.</text>
</comment>
<proteinExistence type="predicted"/>
<accession>X1HTP4</accession>
<organism evidence="1">
    <name type="scientific">marine sediment metagenome</name>
    <dbReference type="NCBI Taxonomy" id="412755"/>
    <lineage>
        <taxon>unclassified sequences</taxon>
        <taxon>metagenomes</taxon>
        <taxon>ecological metagenomes</taxon>
    </lineage>
</organism>
<evidence type="ECO:0000313" key="1">
    <source>
        <dbReference type="EMBL" id="GAH60435.1"/>
    </source>
</evidence>
<name>X1HTP4_9ZZZZ</name>